<evidence type="ECO:0000313" key="2">
    <source>
        <dbReference type="EMBL" id="MDY7225881.1"/>
    </source>
</evidence>
<name>A0ABU5GXR2_9BACT</name>
<dbReference type="EMBL" id="JAXIVS010000002">
    <property type="protein sequence ID" value="MDY7225881.1"/>
    <property type="molecule type" value="Genomic_DNA"/>
</dbReference>
<dbReference type="InterPro" id="IPR015424">
    <property type="entry name" value="PyrdxlP-dep_Trfase"/>
</dbReference>
<sequence>MRLTVLALGSIAVSFISCATPGVGSSGAREGATAYYLQENGASTREFSAQRVEPSSSSKHERQGVTQTRQAVLGALHEVTRSTTSLTRSLHLLKPSEHNLEGRVTNAFTHHVAYGAGQLPWLNGALSGATRLAQASSEVDDLDMERSMLRMTGPRLQAAMFGSTLLAIWVDFLNLADLVLRQSRYYSAERLVVDMHRVQQLIEPSMQALGSLEPGQIETAVASMPALMGKLTREFNSLREAVRLAAQRGGQVMMAAQLIETLTLVSAMKLSLPRLSPTAPATLGGDLLMGSHGVMMGSRLVVSAEWVEQMRRLVQAGVLSVPAVSAAVRIQAGQALMSQAHQELPQGVREALGDGPEVRAMHETGKAGAGMAEPPQHHVLPKEHREWFEKRGFVGEMSIDQFCVELELAHHQAIHGGGNWRLGRTWPREWNQMIMSVLRDAETAAGRILTRNQTLKIVARYMRNYDIPMSFTPWRGR</sequence>
<dbReference type="RefSeq" id="WP_321544607.1">
    <property type="nucleotide sequence ID" value="NZ_JAXIVS010000002.1"/>
</dbReference>
<reference evidence="2 3" key="1">
    <citation type="submission" date="2023-12" db="EMBL/GenBank/DDBJ databases">
        <title>the genome sequence of Hyalangium sp. s54d21.</title>
        <authorList>
            <person name="Zhang X."/>
        </authorList>
    </citation>
    <scope>NUCLEOTIDE SEQUENCE [LARGE SCALE GENOMIC DNA]</scope>
    <source>
        <strain evidence="3">s54d21</strain>
    </source>
</reference>
<keyword evidence="3" id="KW-1185">Reference proteome</keyword>
<accession>A0ABU5GXR2</accession>
<comment type="caution">
    <text evidence="2">The sequence shown here is derived from an EMBL/GenBank/DDBJ whole genome shotgun (WGS) entry which is preliminary data.</text>
</comment>
<evidence type="ECO:0000256" key="1">
    <source>
        <dbReference type="SAM" id="SignalP"/>
    </source>
</evidence>
<feature type="chain" id="PRO_5045725925" evidence="1">
    <location>
        <begin position="20"/>
        <end position="477"/>
    </location>
</feature>
<proteinExistence type="predicted"/>
<organism evidence="2 3">
    <name type="scientific">Hyalangium rubrum</name>
    <dbReference type="NCBI Taxonomy" id="3103134"/>
    <lineage>
        <taxon>Bacteria</taxon>
        <taxon>Pseudomonadati</taxon>
        <taxon>Myxococcota</taxon>
        <taxon>Myxococcia</taxon>
        <taxon>Myxococcales</taxon>
        <taxon>Cystobacterineae</taxon>
        <taxon>Archangiaceae</taxon>
        <taxon>Hyalangium</taxon>
    </lineage>
</organism>
<dbReference type="SUPFAM" id="SSF53383">
    <property type="entry name" value="PLP-dependent transferases"/>
    <property type="match status" value="1"/>
</dbReference>
<evidence type="ECO:0000313" key="3">
    <source>
        <dbReference type="Proteomes" id="UP001291309"/>
    </source>
</evidence>
<feature type="signal peptide" evidence="1">
    <location>
        <begin position="1"/>
        <end position="19"/>
    </location>
</feature>
<dbReference type="Proteomes" id="UP001291309">
    <property type="component" value="Unassembled WGS sequence"/>
</dbReference>
<dbReference type="PROSITE" id="PS51257">
    <property type="entry name" value="PROKAR_LIPOPROTEIN"/>
    <property type="match status" value="1"/>
</dbReference>
<keyword evidence="1" id="KW-0732">Signal</keyword>
<protein>
    <submittedName>
        <fullName evidence="2">DUF2380 domain-containing protein</fullName>
    </submittedName>
</protein>
<gene>
    <name evidence="2" type="ORF">SYV04_05785</name>
</gene>